<dbReference type="Pfam" id="PF03248">
    <property type="entry name" value="Rer1"/>
    <property type="match status" value="1"/>
</dbReference>
<dbReference type="GO" id="GO:0005783">
    <property type="term" value="C:endoplasmic reticulum"/>
    <property type="evidence" value="ECO:0007669"/>
    <property type="project" value="GOC"/>
</dbReference>
<dbReference type="GO" id="GO:0000139">
    <property type="term" value="C:Golgi membrane"/>
    <property type="evidence" value="ECO:0007669"/>
    <property type="project" value="TreeGrafter"/>
</dbReference>
<evidence type="ECO:0000256" key="5">
    <source>
        <dbReference type="ARBA" id="ARBA00023136"/>
    </source>
</evidence>
<evidence type="ECO:0000256" key="4">
    <source>
        <dbReference type="ARBA" id="ARBA00022989"/>
    </source>
</evidence>
<dbReference type="PANTHER" id="PTHR10743">
    <property type="entry name" value="PROTEIN RER1"/>
    <property type="match status" value="1"/>
</dbReference>
<feature type="transmembrane region" description="Helical" evidence="7">
    <location>
        <begin position="55"/>
        <end position="74"/>
    </location>
</feature>
<dbReference type="Proteomes" id="UP000037122">
    <property type="component" value="Unassembled WGS sequence"/>
</dbReference>
<dbReference type="GO" id="GO:0006890">
    <property type="term" value="P:retrograde vesicle-mediated transport, Golgi to endoplasmic reticulum"/>
    <property type="evidence" value="ECO:0007669"/>
    <property type="project" value="TreeGrafter"/>
</dbReference>
<dbReference type="EMBL" id="LGST01000043">
    <property type="protein sequence ID" value="KND97171.1"/>
    <property type="molecule type" value="Genomic_DNA"/>
</dbReference>
<comment type="subcellular location">
    <subcellularLocation>
        <location evidence="1">Membrane</location>
        <topology evidence="1">Multi-pass membrane protein</topology>
    </subcellularLocation>
</comment>
<protein>
    <recommendedName>
        <fullName evidence="6">Protein RER1</fullName>
    </recommendedName>
</protein>
<evidence type="ECO:0000313" key="9">
    <source>
        <dbReference type="Proteomes" id="UP000037122"/>
    </source>
</evidence>
<comment type="function">
    <text evidence="6">Involved in the retrieval of endoplasmic reticulum membrane proteins from the early Golgi compartment.</text>
</comment>
<evidence type="ECO:0000256" key="2">
    <source>
        <dbReference type="ARBA" id="ARBA00006070"/>
    </source>
</evidence>
<evidence type="ECO:0000256" key="1">
    <source>
        <dbReference type="ARBA" id="ARBA00004141"/>
    </source>
</evidence>
<sequence>MIELGQQQLLSSIKKVQITHQEFLDRSVPYVTERWICFSILLLAFVLRIVFSHGWYIICYALGIYLLNLFLAFLTPKFDPSLEQELRSSNLEEGGDEVEDEFRPFIRRLPEFKFWVNASRATVASLGASLFPIFDIPVFWPILVMYFIILFCLTMRKQIQHMIKYRYLPFDIGKARYGRQVR</sequence>
<evidence type="ECO:0000256" key="7">
    <source>
        <dbReference type="SAM" id="Phobius"/>
    </source>
</evidence>
<dbReference type="InterPro" id="IPR004932">
    <property type="entry name" value="Rer1"/>
</dbReference>
<gene>
    <name evidence="8" type="ORF">QG37_06381</name>
</gene>
<accession>A0A0L0NSM9</accession>
<comment type="caution">
    <text evidence="8">The sequence shown here is derived from an EMBL/GenBank/DDBJ whole genome shotgun (WGS) entry which is preliminary data.</text>
</comment>
<organism evidence="8 9">
    <name type="scientific">Candidozyma auris</name>
    <name type="common">Yeast</name>
    <name type="synonym">Candida auris</name>
    <dbReference type="NCBI Taxonomy" id="498019"/>
    <lineage>
        <taxon>Eukaryota</taxon>
        <taxon>Fungi</taxon>
        <taxon>Dikarya</taxon>
        <taxon>Ascomycota</taxon>
        <taxon>Saccharomycotina</taxon>
        <taxon>Pichiomycetes</taxon>
        <taxon>Metschnikowiaceae</taxon>
        <taxon>Candidozyma</taxon>
    </lineage>
</organism>
<feature type="transmembrane region" description="Helical" evidence="7">
    <location>
        <begin position="139"/>
        <end position="156"/>
    </location>
</feature>
<keyword evidence="5 6" id="KW-0472">Membrane</keyword>
<dbReference type="PIRSF" id="PIRSF016013">
    <property type="entry name" value="AtER_Rer1p"/>
    <property type="match status" value="1"/>
</dbReference>
<evidence type="ECO:0000256" key="3">
    <source>
        <dbReference type="ARBA" id="ARBA00022692"/>
    </source>
</evidence>
<proteinExistence type="inferred from homology"/>
<dbReference type="GO" id="GO:0006621">
    <property type="term" value="P:protein retention in ER lumen"/>
    <property type="evidence" value="ECO:0007669"/>
    <property type="project" value="TreeGrafter"/>
</dbReference>
<dbReference type="VEuPathDB" id="FungiDB:QG37_06381"/>
<dbReference type="PANTHER" id="PTHR10743:SF0">
    <property type="entry name" value="PROTEIN RER1"/>
    <property type="match status" value="1"/>
</dbReference>
<keyword evidence="4 7" id="KW-1133">Transmembrane helix</keyword>
<dbReference type="AlphaFoldDB" id="A0A0L0NSM9"/>
<evidence type="ECO:0000256" key="6">
    <source>
        <dbReference type="PIRNR" id="PIRNR016013"/>
    </source>
</evidence>
<evidence type="ECO:0000313" key="8">
    <source>
        <dbReference type="EMBL" id="KND97171.1"/>
    </source>
</evidence>
<name>A0A0L0NSM9_CANAR</name>
<keyword evidence="3 7" id="KW-0812">Transmembrane</keyword>
<comment type="similarity">
    <text evidence="2 6">Belongs to the RER1 family.</text>
</comment>
<feature type="transmembrane region" description="Helical" evidence="7">
    <location>
        <begin position="31"/>
        <end position="49"/>
    </location>
</feature>
<reference evidence="9" key="1">
    <citation type="journal article" date="2015" name="BMC Genomics">
        <title>Draft genome of a commonly misdiagnosed multidrug resistant pathogen Candida auris.</title>
        <authorList>
            <person name="Chatterjee S."/>
            <person name="Alampalli S.V."/>
            <person name="Nageshan R.K."/>
            <person name="Chettiar S.T."/>
            <person name="Joshi S."/>
            <person name="Tatu U.S."/>
        </authorList>
    </citation>
    <scope>NUCLEOTIDE SEQUENCE [LARGE SCALE GENOMIC DNA]</scope>
    <source>
        <strain evidence="9">6684</strain>
    </source>
</reference>